<organism evidence="5">
    <name type="scientific">Chaetoceros debilis</name>
    <dbReference type="NCBI Taxonomy" id="122233"/>
    <lineage>
        <taxon>Eukaryota</taxon>
        <taxon>Sar</taxon>
        <taxon>Stramenopiles</taxon>
        <taxon>Ochrophyta</taxon>
        <taxon>Bacillariophyta</taxon>
        <taxon>Coscinodiscophyceae</taxon>
        <taxon>Chaetocerotophycidae</taxon>
        <taxon>Chaetocerotales</taxon>
        <taxon>Chaetocerotaceae</taxon>
        <taxon>Chaetoceros</taxon>
    </lineage>
</organism>
<dbReference type="GO" id="GO:0051601">
    <property type="term" value="P:exocyst localization"/>
    <property type="evidence" value="ECO:0007669"/>
    <property type="project" value="TreeGrafter"/>
</dbReference>
<keyword evidence="2" id="KW-0813">Transport</keyword>
<dbReference type="PANTHER" id="PTHR21292:SF1">
    <property type="entry name" value="EXOCYST COMPLEX COMPONENT 3"/>
    <property type="match status" value="1"/>
</dbReference>
<dbReference type="GO" id="GO:0006887">
    <property type="term" value="P:exocytosis"/>
    <property type="evidence" value="ECO:0007669"/>
    <property type="project" value="UniProtKB-KW"/>
</dbReference>
<keyword evidence="3" id="KW-0268">Exocytosis</keyword>
<feature type="region of interest" description="Disordered" evidence="4">
    <location>
        <begin position="187"/>
        <end position="227"/>
    </location>
</feature>
<dbReference type="EMBL" id="HBIO01010945">
    <property type="protein sequence ID" value="CAE0463658.1"/>
    <property type="molecule type" value="Transcribed_RNA"/>
</dbReference>
<proteinExistence type="inferred from homology"/>
<reference evidence="5" key="1">
    <citation type="submission" date="2021-01" db="EMBL/GenBank/DDBJ databases">
        <authorList>
            <person name="Corre E."/>
            <person name="Pelletier E."/>
            <person name="Niang G."/>
            <person name="Scheremetjew M."/>
            <person name="Finn R."/>
            <person name="Kale V."/>
            <person name="Holt S."/>
            <person name="Cochrane G."/>
            <person name="Meng A."/>
            <person name="Brown T."/>
            <person name="Cohen L."/>
        </authorList>
    </citation>
    <scope>NUCLEOTIDE SEQUENCE</scope>
    <source>
        <strain evidence="5">MM31A-1</strain>
    </source>
</reference>
<dbReference type="InterPro" id="IPR010326">
    <property type="entry name" value="EXOC3/Sec6"/>
</dbReference>
<feature type="compositionally biased region" description="Gly residues" evidence="4">
    <location>
        <begin position="337"/>
        <end position="346"/>
    </location>
</feature>
<protein>
    <recommendedName>
        <fullName evidence="6">Exocyst complex component Sec6</fullName>
    </recommendedName>
</protein>
<feature type="region of interest" description="Disordered" evidence="4">
    <location>
        <begin position="287"/>
        <end position="358"/>
    </location>
</feature>
<dbReference type="GO" id="GO:0000145">
    <property type="term" value="C:exocyst"/>
    <property type="evidence" value="ECO:0007669"/>
    <property type="project" value="InterPro"/>
</dbReference>
<evidence type="ECO:0008006" key="6">
    <source>
        <dbReference type="Google" id="ProtNLM"/>
    </source>
</evidence>
<evidence type="ECO:0000256" key="1">
    <source>
        <dbReference type="ARBA" id="ARBA00009447"/>
    </source>
</evidence>
<comment type="similarity">
    <text evidence="1">Belongs to the SEC6 family.</text>
</comment>
<feature type="compositionally biased region" description="Polar residues" evidence="4">
    <location>
        <begin position="99"/>
        <end position="139"/>
    </location>
</feature>
<dbReference type="PANTHER" id="PTHR21292">
    <property type="entry name" value="EXOCYST COMPLEX COMPONENT SEC6-RELATED"/>
    <property type="match status" value="1"/>
</dbReference>
<feature type="compositionally biased region" description="Basic residues" evidence="4">
    <location>
        <begin position="399"/>
        <end position="408"/>
    </location>
</feature>
<sequence length="1437" mass="158124">MPITNPFGDDSDESDDGFTNPFASKKAVPAPAAAVSSSNNGPPKAKAKANTSTNPFGGDNADIPKEPPTLQKKSLHNNPFGDNDDNNAARKNKNGDTTGGNVSFLSSTITPSSNDSKSKNDTFGFQSTATNTSMMNPFSQDHDNRDFGAASPAAPPAPGLNVVPRSSDPPVPIPLVTNANAILSARKNKSKPIPLQGRGRSKTTSGITVDQLESMGDGRRGGGGASGNMLEFADFPVAGSGPGAVETSKKTGPGLGIVKKGIFGRRKVEDANNVRSDELSPIVSNMDQEHDQHQNQHRKTNSVAFSNGTKKKTTAKPGSLSLHSRSKSDASALNKGTNGGGTGGNNNGSSTAFTSVPNEPSIAGWLMRNKVADDKGGQHSPKKNRGKSRLGGSAVSSPSRKKASTKKKKNVFVQCWPYDDYHRDQEKYYESMQEKEGKIISPGMRGKDNTTTVGYNSESDEDNSNSKRRGKMGGGGGFENESVFDRPSDLPSIKQAVQNLSLLDFENKAEQRAISIVSKWLFDEGLIDELLVNGANGGGGLRYPSSSSAYSISVGSVKSSEGVEVGAHGFPIEGGLKIDKEIDKLRARTRRDLTLINTRLNDGVAASGAEVQELVNAVSATKSELGRLRELATYISTGYKEDGAMTKKNSKEGLQLADYPRLKRAINARRNIFKCFGELEFFAQIPLNCDKLREELHHGEWTANEWNTIRNVCMEHVQLEILLVEAEAGMKAWLDDDNAGDDDSSLPSLRSNKSLKKSWLGRQSAFLAGNHQVVDNFLSQHVKNVWELGDEIRMRILSGVGSAFDLALQNPAGMVALVEAVEVYERAAEQYNASRGDDDDFTNDKTRLRFTNMRTAALSQLYQDFELRGLEVFRAIHMQAADLAEEEDALNSQFTAVLRAATELVTEIDVVKNQMAPCFAPHWHVEVLWSSCVAHVCSNQIIQQIGGPDGQNLPDLTVTQLLDLVAWVEFFRETIEDAFPSVGSMHAKKAYFDERPDLFAGDDKAVNMENATDSLAWVNNMLWEVHRLAQDEFLMRTREQTDEWITRVYDTTHETTQTREGRLVTTLCEDIFTVAGVQLRTIRERLSKKSDALVMAVCLIFSQLRAKQLSSRDRYLKDLETCCAAANDFQRMSEQVEDVVQDLIDQSDLPSGSVKMMEDSCGALVSLYSGDSVFAAQRAHSFIFEPIWNAISDDLFGPKWEVELTHNELIMTLTRTLDDFMGSLETYLDEFMLKKTVDALVAATVVFYVKCLLLKSETHNNNKVPYFADTAKALERMDRDVKIMREYFDDLAKGMPALSKVVEKEFSVLLTLQELMRLAANLSESDASDFILFFHKRVKDINITKHVVGDLWHLVQPTEERKVWELTESLEDFLLAVCPPETSKIAGDRMNVPGLRLDETLAKLCIESTRKRPVLAGVLEKMASTMKSNWASPEGEH</sequence>
<dbReference type="InterPro" id="IPR042532">
    <property type="entry name" value="EXOC3/Sec6_C"/>
</dbReference>
<feature type="compositionally biased region" description="Polar residues" evidence="4">
    <location>
        <begin position="349"/>
        <end position="358"/>
    </location>
</feature>
<dbReference type="GO" id="GO:0000149">
    <property type="term" value="F:SNARE binding"/>
    <property type="evidence" value="ECO:0007669"/>
    <property type="project" value="TreeGrafter"/>
</dbReference>
<accession>A0A7S3V8J0</accession>
<dbReference type="Pfam" id="PF06046">
    <property type="entry name" value="Sec6"/>
    <property type="match status" value="1"/>
</dbReference>
<evidence type="ECO:0000256" key="2">
    <source>
        <dbReference type="ARBA" id="ARBA00022448"/>
    </source>
</evidence>
<evidence type="ECO:0000256" key="4">
    <source>
        <dbReference type="SAM" id="MobiDB-lite"/>
    </source>
</evidence>
<evidence type="ECO:0000313" key="5">
    <source>
        <dbReference type="EMBL" id="CAE0463658.1"/>
    </source>
</evidence>
<evidence type="ECO:0000256" key="3">
    <source>
        <dbReference type="ARBA" id="ARBA00022483"/>
    </source>
</evidence>
<feature type="region of interest" description="Disordered" evidence="4">
    <location>
        <begin position="372"/>
        <end position="408"/>
    </location>
</feature>
<feature type="compositionally biased region" description="Low complexity" evidence="4">
    <location>
        <begin position="23"/>
        <end position="38"/>
    </location>
</feature>
<gene>
    <name evidence="5" type="ORF">CDEB00056_LOCUS8499</name>
</gene>
<feature type="region of interest" description="Disordered" evidence="4">
    <location>
        <begin position="440"/>
        <end position="487"/>
    </location>
</feature>
<feature type="region of interest" description="Disordered" evidence="4">
    <location>
        <begin position="1"/>
        <end position="166"/>
    </location>
</feature>
<dbReference type="Gene3D" id="1.10.357.70">
    <property type="entry name" value="Exocyst complex component Sec6, C-terminal domain"/>
    <property type="match status" value="1"/>
</dbReference>
<name>A0A7S3V8J0_9STRA</name>